<dbReference type="AlphaFoldDB" id="A0A6P8BDY3"/>
<dbReference type="GeneID" id="41959814"/>
<proteinExistence type="predicted"/>
<gene>
    <name evidence="2" type="ORF">PgNI_04864</name>
</gene>
<evidence type="ECO:0000313" key="2">
    <source>
        <dbReference type="RefSeq" id="XP_030985385.1"/>
    </source>
</evidence>
<name>A0A6P8BDY3_PYRGI</name>
<dbReference type="RefSeq" id="XP_030985385.1">
    <property type="nucleotide sequence ID" value="XM_031124905.1"/>
</dbReference>
<accession>A0A6P8BDY3</accession>
<organism evidence="1 2">
    <name type="scientific">Pyricularia grisea</name>
    <name type="common">Crabgrass-specific blast fungus</name>
    <name type="synonym">Magnaporthe grisea</name>
    <dbReference type="NCBI Taxonomy" id="148305"/>
    <lineage>
        <taxon>Eukaryota</taxon>
        <taxon>Fungi</taxon>
        <taxon>Dikarya</taxon>
        <taxon>Ascomycota</taxon>
        <taxon>Pezizomycotina</taxon>
        <taxon>Sordariomycetes</taxon>
        <taxon>Sordariomycetidae</taxon>
        <taxon>Magnaporthales</taxon>
        <taxon>Pyriculariaceae</taxon>
        <taxon>Pyricularia</taxon>
    </lineage>
</organism>
<protein>
    <submittedName>
        <fullName evidence="2">Uncharacterized protein</fullName>
    </submittedName>
</protein>
<dbReference type="KEGG" id="pgri:PgNI_04864"/>
<feature type="non-terminal residue" evidence="2">
    <location>
        <position position="128"/>
    </location>
</feature>
<reference evidence="2" key="1">
    <citation type="journal article" date="2019" name="Mol. Biol. Evol.">
        <title>Blast fungal genomes show frequent chromosomal changes, gene gains and losses, and effector gene turnover.</title>
        <authorList>
            <person name="Gomez Luciano L.B."/>
            <person name="Jason Tsai I."/>
            <person name="Chuma I."/>
            <person name="Tosa Y."/>
            <person name="Chen Y.H."/>
            <person name="Li J.Y."/>
            <person name="Li M.Y."/>
            <person name="Jade Lu M.Y."/>
            <person name="Nakayashiki H."/>
            <person name="Li W.H."/>
        </authorList>
    </citation>
    <scope>NUCLEOTIDE SEQUENCE</scope>
    <source>
        <strain evidence="2">NI907</strain>
    </source>
</reference>
<sequence length="128" mass="14732">MCLTVQLGWYPVAARIFTKRDHMQDSGSGRRSAVVRTPAGRIHRIAWWRHRKFPDRFSAQGQAYNRASLSHMRFISRSLRVKVFCRLRREGFDTDLSSSRPTDMSNNHEAISWLCVLLSANIVLLGDA</sequence>
<keyword evidence="1" id="KW-1185">Reference proteome</keyword>
<evidence type="ECO:0000313" key="1">
    <source>
        <dbReference type="Proteomes" id="UP000515153"/>
    </source>
</evidence>
<reference evidence="2" key="3">
    <citation type="submission" date="2025-08" db="UniProtKB">
        <authorList>
            <consortium name="RefSeq"/>
        </authorList>
    </citation>
    <scope>IDENTIFICATION</scope>
    <source>
        <strain evidence="2">NI907</strain>
    </source>
</reference>
<dbReference type="Proteomes" id="UP000515153">
    <property type="component" value="Unplaced"/>
</dbReference>
<reference evidence="2" key="2">
    <citation type="submission" date="2019-10" db="EMBL/GenBank/DDBJ databases">
        <authorList>
            <consortium name="NCBI Genome Project"/>
        </authorList>
    </citation>
    <scope>NUCLEOTIDE SEQUENCE</scope>
    <source>
        <strain evidence="2">NI907</strain>
    </source>
</reference>